<dbReference type="InterPro" id="IPR012495">
    <property type="entry name" value="TadE-like_dom"/>
</dbReference>
<reference evidence="3 4" key="1">
    <citation type="submission" date="2022-05" db="EMBL/GenBank/DDBJ databases">
        <authorList>
            <person name="Park J.-S."/>
        </authorList>
    </citation>
    <scope>NUCLEOTIDE SEQUENCE [LARGE SCALE GENOMIC DNA]</scope>
    <source>
        <strain evidence="3 4">2012CJ34-2</strain>
    </source>
</reference>
<evidence type="ECO:0000256" key="1">
    <source>
        <dbReference type="SAM" id="Phobius"/>
    </source>
</evidence>
<organism evidence="3 4">
    <name type="scientific">Parendozoicomonas callyspongiae</name>
    <dbReference type="NCBI Taxonomy" id="2942213"/>
    <lineage>
        <taxon>Bacteria</taxon>
        <taxon>Pseudomonadati</taxon>
        <taxon>Pseudomonadota</taxon>
        <taxon>Gammaproteobacteria</taxon>
        <taxon>Oceanospirillales</taxon>
        <taxon>Endozoicomonadaceae</taxon>
        <taxon>Parendozoicomonas</taxon>
    </lineage>
</organism>
<evidence type="ECO:0000313" key="4">
    <source>
        <dbReference type="Proteomes" id="UP001203338"/>
    </source>
</evidence>
<keyword evidence="1" id="KW-0812">Transmembrane</keyword>
<dbReference type="RefSeq" id="WP_249701077.1">
    <property type="nucleotide sequence ID" value="NZ_JAMFLX010000025.1"/>
</dbReference>
<dbReference type="Pfam" id="PF07811">
    <property type="entry name" value="TadE"/>
    <property type="match status" value="1"/>
</dbReference>
<feature type="transmembrane region" description="Helical" evidence="1">
    <location>
        <begin position="12"/>
        <end position="34"/>
    </location>
</feature>
<keyword evidence="4" id="KW-1185">Reference proteome</keyword>
<dbReference type="EMBL" id="JAMFLX010000025">
    <property type="protein sequence ID" value="MCL6271463.1"/>
    <property type="molecule type" value="Genomic_DNA"/>
</dbReference>
<protein>
    <submittedName>
        <fullName evidence="3">Pilus assembly protein</fullName>
    </submittedName>
</protein>
<sequence length="172" mass="19226">MVRKRQSKSGQRGVVAIEFAIGVFAFLMMIFYWMEVSYMGFVSAMVDYAVSESSRVARTTRSEDADYGVIFKHIIDKNDSVWGQFIDADDFVLRTNYFSSVSDIVSCSNSLGTAACTGASATPTSDMPIAIYNVSYPYRPLFATLFFDQIGAVTIRREAITIQEFERGAFLD</sequence>
<dbReference type="Proteomes" id="UP001203338">
    <property type="component" value="Unassembled WGS sequence"/>
</dbReference>
<comment type="caution">
    <text evidence="3">The sequence shown here is derived from an EMBL/GenBank/DDBJ whole genome shotgun (WGS) entry which is preliminary data.</text>
</comment>
<name>A0ABT0PJF5_9GAMM</name>
<keyword evidence="1" id="KW-1133">Transmembrane helix</keyword>
<evidence type="ECO:0000259" key="2">
    <source>
        <dbReference type="Pfam" id="PF07811"/>
    </source>
</evidence>
<proteinExistence type="predicted"/>
<feature type="domain" description="TadE-like" evidence="2">
    <location>
        <begin position="13"/>
        <end position="55"/>
    </location>
</feature>
<gene>
    <name evidence="3" type="ORF">M3P05_16195</name>
</gene>
<accession>A0ABT0PJF5</accession>
<evidence type="ECO:0000313" key="3">
    <source>
        <dbReference type="EMBL" id="MCL6271463.1"/>
    </source>
</evidence>
<keyword evidence="1" id="KW-0472">Membrane</keyword>